<dbReference type="RefSeq" id="YP_010109243.1">
    <property type="nucleotide sequence ID" value="NC_055856.1"/>
</dbReference>
<dbReference type="Proteomes" id="UP000516417">
    <property type="component" value="Segment"/>
</dbReference>
<proteinExistence type="inferred from homology"/>
<dbReference type="InterPro" id="IPR012337">
    <property type="entry name" value="RNaseH-like_sf"/>
</dbReference>
<dbReference type="GO" id="GO:0003677">
    <property type="term" value="F:DNA binding"/>
    <property type="evidence" value="ECO:0007669"/>
    <property type="project" value="UniProtKB-KW"/>
</dbReference>
<accession>A0A7G3VBG2</accession>
<keyword evidence="5" id="KW-0233">DNA recombination</keyword>
<feature type="compositionally biased region" description="Basic residues" evidence="7">
    <location>
        <begin position="1"/>
        <end position="18"/>
    </location>
</feature>
<evidence type="ECO:0000256" key="6">
    <source>
        <dbReference type="ARBA" id="ARBA00023204"/>
    </source>
</evidence>
<dbReference type="KEGG" id="vg:65127517"/>
<keyword evidence="9" id="KW-1185">Reference proteome</keyword>
<comment type="similarity">
    <text evidence="1">Belongs to the RuvC family.</text>
</comment>
<evidence type="ECO:0000256" key="4">
    <source>
        <dbReference type="ARBA" id="ARBA00023125"/>
    </source>
</evidence>
<keyword evidence="2" id="KW-0227">DNA damage</keyword>
<dbReference type="Pfam" id="PF02075">
    <property type="entry name" value="RuvC"/>
    <property type="match status" value="1"/>
</dbReference>
<evidence type="ECO:0000256" key="3">
    <source>
        <dbReference type="ARBA" id="ARBA00022842"/>
    </source>
</evidence>
<evidence type="ECO:0000313" key="9">
    <source>
        <dbReference type="Proteomes" id="UP000516417"/>
    </source>
</evidence>
<reference evidence="8 9" key="1">
    <citation type="submission" date="2020-05" db="EMBL/GenBank/DDBJ databases">
        <authorList>
            <person name="Harb P.C."/>
            <person name="OLoughlin J.P."/>
            <person name="Otto A."/>
            <person name="Pfleuger H."/>
            <person name="Reese A.E."/>
            <person name="Shuff O.J."/>
            <person name="Daniels C.J."/>
            <person name="Breitenberger C.A."/>
            <person name="Ball S.L."/>
            <person name="Garlena R.A."/>
            <person name="Russell D.A."/>
            <person name="Pope W.H."/>
            <person name="Jacobs-Sera D."/>
            <person name="Hatfull G.F."/>
        </authorList>
    </citation>
    <scope>NUCLEOTIDE SEQUENCE [LARGE SCALE GENOMIC DNA]</scope>
</reference>
<organism evidence="8 9">
    <name type="scientific">Gordonia Phage Barsten</name>
    <dbReference type="NCBI Taxonomy" id="2743907"/>
    <lineage>
        <taxon>Viruses</taxon>
        <taxon>Duplodnaviria</taxon>
        <taxon>Heunggongvirae</taxon>
        <taxon>Uroviricota</taxon>
        <taxon>Caudoviricetes</taxon>
        <taxon>Stackebrandtviridae</taxon>
        <taxon>Schenleyvirinae</taxon>
        <taxon>Vividuovirus</taxon>
        <taxon>Vividuovirus barsten</taxon>
    </lineage>
</organism>
<feature type="compositionally biased region" description="Pro residues" evidence="7">
    <location>
        <begin position="22"/>
        <end position="31"/>
    </location>
</feature>
<dbReference type="GeneID" id="65127517"/>
<dbReference type="GO" id="GO:0006310">
    <property type="term" value="P:DNA recombination"/>
    <property type="evidence" value="ECO:0007669"/>
    <property type="project" value="UniProtKB-KW"/>
</dbReference>
<evidence type="ECO:0000256" key="5">
    <source>
        <dbReference type="ARBA" id="ARBA00023172"/>
    </source>
</evidence>
<keyword evidence="3" id="KW-0460">Magnesium</keyword>
<keyword evidence="6" id="KW-0234">DNA repair</keyword>
<evidence type="ECO:0000256" key="2">
    <source>
        <dbReference type="ARBA" id="ARBA00022763"/>
    </source>
</evidence>
<protein>
    <submittedName>
        <fullName evidence="8">RuvC-like resolvase</fullName>
    </submittedName>
</protein>
<keyword evidence="4" id="KW-0238">DNA-binding</keyword>
<dbReference type="GO" id="GO:0006281">
    <property type="term" value="P:DNA repair"/>
    <property type="evidence" value="ECO:0007669"/>
    <property type="project" value="UniProtKB-KW"/>
</dbReference>
<dbReference type="InterPro" id="IPR036397">
    <property type="entry name" value="RNaseH_sf"/>
</dbReference>
<dbReference type="EMBL" id="MT498035">
    <property type="protein sequence ID" value="QKY78424.1"/>
    <property type="molecule type" value="Genomic_DNA"/>
</dbReference>
<feature type="region of interest" description="Disordered" evidence="7">
    <location>
        <begin position="1"/>
        <end position="35"/>
    </location>
</feature>
<dbReference type="GO" id="GO:0004520">
    <property type="term" value="F:DNA endonuclease activity"/>
    <property type="evidence" value="ECO:0007669"/>
    <property type="project" value="InterPro"/>
</dbReference>
<name>A0A7G3VBG2_9CAUD</name>
<evidence type="ECO:0000256" key="1">
    <source>
        <dbReference type="ARBA" id="ARBA00009518"/>
    </source>
</evidence>
<dbReference type="SUPFAM" id="SSF53098">
    <property type="entry name" value="Ribonuclease H-like"/>
    <property type="match status" value="1"/>
</dbReference>
<evidence type="ECO:0000256" key="7">
    <source>
        <dbReference type="SAM" id="MobiDB-lite"/>
    </source>
</evidence>
<dbReference type="Gene3D" id="3.30.420.10">
    <property type="entry name" value="Ribonuclease H-like superfamily/Ribonuclease H"/>
    <property type="match status" value="1"/>
</dbReference>
<evidence type="ECO:0000313" key="8">
    <source>
        <dbReference type="EMBL" id="QKY78424.1"/>
    </source>
</evidence>
<gene>
    <name evidence="8" type="primary">69</name>
    <name evidence="8" type="ORF">SEA_BARSTEN_69</name>
</gene>
<sequence length="247" mass="27156">MRRLRPRPRSAPHRRAVRRPTLPMPPPPPRNGDPHVTVILGIDPSLTSTGLARITITPTAVSTTAPGVDDVTIQTTCVGEPGGKGATVEQRRARIQRARRSILRAAQGVDLAVIEVPFYNRQTTQVGLMDRSWLWGTIVDGLHAADIPVVHVAAKQRAKFATDNGNADKAQVAEAIGRLWSAVLVENGRHRQLRNDDEYDALVCATIGAVKTHPRSRLPIRVLEHHLHVVAGLDWQAWDTSEQGITW</sequence>
<dbReference type="InterPro" id="IPR002176">
    <property type="entry name" value="X-over_junc_endoDNase_RuvC"/>
</dbReference>